<evidence type="ECO:0000256" key="1">
    <source>
        <dbReference type="ARBA" id="ARBA00004141"/>
    </source>
</evidence>
<keyword evidence="2" id="KW-0472">Membrane</keyword>
<evidence type="ECO:0000313" key="3">
    <source>
        <dbReference type="EMBL" id="TID12819.1"/>
    </source>
</evidence>
<dbReference type="Proteomes" id="UP000298493">
    <property type="component" value="Unassembled WGS sequence"/>
</dbReference>
<dbReference type="Pfam" id="PF07690">
    <property type="entry name" value="MFS_1"/>
    <property type="match status" value="1"/>
</dbReference>
<evidence type="ECO:0000313" key="4">
    <source>
        <dbReference type="Proteomes" id="UP000298493"/>
    </source>
</evidence>
<keyword evidence="4" id="KW-1185">Reference proteome</keyword>
<feature type="transmembrane region" description="Helical" evidence="2">
    <location>
        <begin position="441"/>
        <end position="460"/>
    </location>
</feature>
<feature type="transmembrane region" description="Helical" evidence="2">
    <location>
        <begin position="139"/>
        <end position="159"/>
    </location>
</feature>
<dbReference type="EMBL" id="SNSC02000033">
    <property type="protein sequence ID" value="TID12819.1"/>
    <property type="molecule type" value="Genomic_DNA"/>
</dbReference>
<gene>
    <name evidence="3" type="ORF">E6O75_ATG09984</name>
</gene>
<protein>
    <recommendedName>
        <fullName evidence="5">MFS general substrate transporter</fullName>
    </recommendedName>
</protein>
<feature type="transmembrane region" description="Helical" evidence="2">
    <location>
        <begin position="415"/>
        <end position="434"/>
    </location>
</feature>
<dbReference type="InterPro" id="IPR011701">
    <property type="entry name" value="MFS"/>
</dbReference>
<dbReference type="GO" id="GO:0000329">
    <property type="term" value="C:fungal-type vacuole membrane"/>
    <property type="evidence" value="ECO:0007669"/>
    <property type="project" value="TreeGrafter"/>
</dbReference>
<dbReference type="InterPro" id="IPR036259">
    <property type="entry name" value="MFS_trans_sf"/>
</dbReference>
<feature type="transmembrane region" description="Helical" evidence="2">
    <location>
        <begin position="376"/>
        <end position="395"/>
    </location>
</feature>
<organism evidence="3 4">
    <name type="scientific">Venturia nashicola</name>
    <dbReference type="NCBI Taxonomy" id="86259"/>
    <lineage>
        <taxon>Eukaryota</taxon>
        <taxon>Fungi</taxon>
        <taxon>Dikarya</taxon>
        <taxon>Ascomycota</taxon>
        <taxon>Pezizomycotina</taxon>
        <taxon>Dothideomycetes</taxon>
        <taxon>Pleosporomycetidae</taxon>
        <taxon>Venturiales</taxon>
        <taxon>Venturiaceae</taxon>
        <taxon>Venturia</taxon>
    </lineage>
</organism>
<evidence type="ECO:0008006" key="5">
    <source>
        <dbReference type="Google" id="ProtNLM"/>
    </source>
</evidence>
<evidence type="ECO:0000256" key="2">
    <source>
        <dbReference type="SAM" id="Phobius"/>
    </source>
</evidence>
<feature type="transmembrane region" description="Helical" evidence="2">
    <location>
        <begin position="166"/>
        <end position="186"/>
    </location>
</feature>
<feature type="transmembrane region" description="Helical" evidence="2">
    <location>
        <begin position="84"/>
        <end position="104"/>
    </location>
</feature>
<dbReference type="GO" id="GO:0022857">
    <property type="term" value="F:transmembrane transporter activity"/>
    <property type="evidence" value="ECO:0007669"/>
    <property type="project" value="InterPro"/>
</dbReference>
<dbReference type="InterPro" id="IPR052599">
    <property type="entry name" value="SLC43A_AATransporter"/>
</dbReference>
<feature type="transmembrane region" description="Helical" evidence="2">
    <location>
        <begin position="259"/>
        <end position="277"/>
    </location>
</feature>
<feature type="transmembrane region" description="Helical" evidence="2">
    <location>
        <begin position="224"/>
        <end position="247"/>
    </location>
</feature>
<feature type="transmembrane region" description="Helical" evidence="2">
    <location>
        <begin position="192"/>
        <end position="212"/>
    </location>
</feature>
<feature type="transmembrane region" description="Helical" evidence="2">
    <location>
        <begin position="495"/>
        <end position="516"/>
    </location>
</feature>
<dbReference type="SUPFAM" id="SSF103473">
    <property type="entry name" value="MFS general substrate transporter"/>
    <property type="match status" value="1"/>
</dbReference>
<dbReference type="Gene3D" id="1.20.1250.20">
    <property type="entry name" value="MFS general substrate transporter like domains"/>
    <property type="match status" value="1"/>
</dbReference>
<proteinExistence type="predicted"/>
<comment type="subcellular location">
    <subcellularLocation>
        <location evidence="1">Membrane</location>
        <topology evidence="1">Multi-pass membrane protein</topology>
    </subcellularLocation>
</comment>
<dbReference type="PANTHER" id="PTHR20772:SF4">
    <property type="entry name" value="HYPOTHETICAL AMINO ACID TRANSPORTER (EUROFUNG)"/>
    <property type="match status" value="1"/>
</dbReference>
<sequence>MSLIQHVTAFEGVDWEPEAVEDDDCSFLLPLSRQISHTSQRPGSIRHRRTSISYDPVIAPEHDIKKKAPRPAYKVPAGKRLAQVIVGVLSCTLGSGIVFGFAALKPILVDRKAYRDLCTEDELKQDFVICYKQDLKLNFAFTVASITTNISALIVGAILDRYGPRLCGVISSLLLFLGGLCMAFESELPFDAIIIAHFLLALGGTFLFVPSFQLSNAFPRFQGLVLALVTGAFDASAAVFLIFRVIYEKTRHHFSVKQFFLIYLTVPVFVFLSQMLIMPGKSYENRYGLQEDAEKAKDVEQDVHDSDDDLDDSEVWRVRTMRAEDRQRIRAEIRALLGNAEEQAQHEQDLADKRVKSQAWGALHGLSAWQQIKTPWFFLITLFTILQMARMNLLIATVWTQYRYLLDSIEAADRINNFFDVALPIAGVIAVPFIGSILDNLSVAVILGLVVSLSTASSILGLLPSIWGGYANVALFCLFRPLYYSAMSDYAVKVFGLATFGTIYGTIVCVSGLFTFGQTALQAATHNFFDDNPTPVNLMVAVLVLLVGAVMVTYVAVAGKRVQAEIFEEEERRSQYISTPQLTPRLGPTYGIGSPMLGPTYGTMRTVPGRGGALDRPSVANLTMLSAVQEERGDSFRI</sequence>
<dbReference type="AlphaFoldDB" id="A0A4Z1NYU3"/>
<keyword evidence="2" id="KW-1133">Transmembrane helix</keyword>
<name>A0A4Z1NYU3_9PEZI</name>
<dbReference type="STRING" id="86259.A0A4Z1NYU3"/>
<reference evidence="3 4" key="1">
    <citation type="submission" date="2019-04" db="EMBL/GenBank/DDBJ databases">
        <title>High contiguity whole genome sequence and gene annotation resource for two Venturia nashicola isolates.</title>
        <authorList>
            <person name="Prokchorchik M."/>
            <person name="Won K."/>
            <person name="Lee Y."/>
            <person name="Choi E.D."/>
            <person name="Segonzac C."/>
            <person name="Sohn K.H."/>
        </authorList>
    </citation>
    <scope>NUCLEOTIDE SEQUENCE [LARGE SCALE GENOMIC DNA]</scope>
    <source>
        <strain evidence="3 4">PRI2</strain>
    </source>
</reference>
<comment type="caution">
    <text evidence="3">The sequence shown here is derived from an EMBL/GenBank/DDBJ whole genome shotgun (WGS) entry which is preliminary data.</text>
</comment>
<dbReference type="PANTHER" id="PTHR20772">
    <property type="entry name" value="PROTEIN FMP42"/>
    <property type="match status" value="1"/>
</dbReference>
<keyword evidence="2" id="KW-0812">Transmembrane</keyword>
<accession>A0A4Z1NYU3</accession>
<feature type="transmembrane region" description="Helical" evidence="2">
    <location>
        <begin position="536"/>
        <end position="557"/>
    </location>
</feature>